<dbReference type="Proteomes" id="UP000182658">
    <property type="component" value="Unassembled WGS sequence"/>
</dbReference>
<dbReference type="AlphaFoldDB" id="A0A1J7IRA9"/>
<protein>
    <submittedName>
        <fullName evidence="1">Uncharacterized protein</fullName>
    </submittedName>
</protein>
<accession>A0A1J7IRA9</accession>
<name>A0A1J7IRA9_9PEZI</name>
<reference evidence="1 2" key="1">
    <citation type="submission" date="2016-10" db="EMBL/GenBank/DDBJ databases">
        <title>Draft genome sequence of Coniochaeta ligniaria NRRL30616, a lignocellulolytic fungus for bioabatement of inhibitors in plant biomass hydrolysates.</title>
        <authorList>
            <consortium name="DOE Joint Genome Institute"/>
            <person name="Jimenez D.J."/>
            <person name="Hector R.E."/>
            <person name="Riley R."/>
            <person name="Sun H."/>
            <person name="Grigoriev I.V."/>
            <person name="Van Elsas J.D."/>
            <person name="Nichols N.N."/>
        </authorList>
    </citation>
    <scope>NUCLEOTIDE SEQUENCE [LARGE SCALE GENOMIC DNA]</scope>
    <source>
        <strain evidence="1 2">NRRL 30616</strain>
    </source>
</reference>
<dbReference type="EMBL" id="KV875097">
    <property type="protein sequence ID" value="OIW30006.1"/>
    <property type="molecule type" value="Genomic_DNA"/>
</dbReference>
<evidence type="ECO:0000313" key="1">
    <source>
        <dbReference type="EMBL" id="OIW30006.1"/>
    </source>
</evidence>
<proteinExistence type="predicted"/>
<evidence type="ECO:0000313" key="2">
    <source>
        <dbReference type="Proteomes" id="UP000182658"/>
    </source>
</evidence>
<gene>
    <name evidence="1" type="ORF">CONLIGDRAFT_354939</name>
</gene>
<sequence length="162" mass="18038">MIRKQINYTQLDSVNSKCALELTQQSNPGATRTVTTKSVTPLGRNVSPVPPLRLVSPCVSTPNPSSVQYTSITPWPFSMFPVLCRLSRRESKWFVRLKCPRYIGGTKVSPPKQNHIALTLCLSFAGVVQQQSSCMRGSLTVCWQGPLCFQSPHERQPWKSGC</sequence>
<organism evidence="1 2">
    <name type="scientific">Coniochaeta ligniaria NRRL 30616</name>
    <dbReference type="NCBI Taxonomy" id="1408157"/>
    <lineage>
        <taxon>Eukaryota</taxon>
        <taxon>Fungi</taxon>
        <taxon>Dikarya</taxon>
        <taxon>Ascomycota</taxon>
        <taxon>Pezizomycotina</taxon>
        <taxon>Sordariomycetes</taxon>
        <taxon>Sordariomycetidae</taxon>
        <taxon>Coniochaetales</taxon>
        <taxon>Coniochaetaceae</taxon>
        <taxon>Coniochaeta</taxon>
    </lineage>
</organism>
<keyword evidence="2" id="KW-1185">Reference proteome</keyword>
<dbReference type="InParanoid" id="A0A1J7IRA9"/>